<dbReference type="RefSeq" id="WP_330134590.1">
    <property type="nucleotide sequence ID" value="NZ_JAUTXY010000008.1"/>
</dbReference>
<dbReference type="SUPFAM" id="SSF54862">
    <property type="entry name" value="4Fe-4S ferredoxins"/>
    <property type="match status" value="1"/>
</dbReference>
<gene>
    <name evidence="9" type="ORF">Q7514_17630</name>
</gene>
<evidence type="ECO:0000256" key="7">
    <source>
        <dbReference type="ARBA" id="ARBA00023291"/>
    </source>
</evidence>
<keyword evidence="7" id="KW-0003">3Fe-4S</keyword>
<keyword evidence="10" id="KW-1185">Reference proteome</keyword>
<evidence type="ECO:0000256" key="1">
    <source>
        <dbReference type="ARBA" id="ARBA00001927"/>
    </source>
</evidence>
<evidence type="ECO:0000256" key="4">
    <source>
        <dbReference type="ARBA" id="ARBA00022982"/>
    </source>
</evidence>
<evidence type="ECO:0000256" key="8">
    <source>
        <dbReference type="RuleBase" id="RU368020"/>
    </source>
</evidence>
<evidence type="ECO:0000256" key="3">
    <source>
        <dbReference type="ARBA" id="ARBA00022723"/>
    </source>
</evidence>
<proteinExistence type="predicted"/>
<evidence type="ECO:0000313" key="10">
    <source>
        <dbReference type="Proteomes" id="UP001336020"/>
    </source>
</evidence>
<dbReference type="PANTHER" id="PTHR36923">
    <property type="entry name" value="FERREDOXIN"/>
    <property type="match status" value="1"/>
</dbReference>
<dbReference type="PRINTS" id="PR00352">
    <property type="entry name" value="3FE4SFRDOXIN"/>
</dbReference>
<name>A0ABU7LCQ9_9NOCA</name>
<dbReference type="InterPro" id="IPR001080">
    <property type="entry name" value="3Fe4S_ferredoxin"/>
</dbReference>
<keyword evidence="5 8" id="KW-0408">Iron</keyword>
<keyword evidence="6 8" id="KW-0411">Iron-sulfur</keyword>
<protein>
    <recommendedName>
        <fullName evidence="8">Ferredoxin</fullName>
    </recommendedName>
</protein>
<keyword evidence="2 8" id="KW-0813">Transport</keyword>
<evidence type="ECO:0000256" key="2">
    <source>
        <dbReference type="ARBA" id="ARBA00022448"/>
    </source>
</evidence>
<comment type="function">
    <text evidence="8">Ferredoxins are iron-sulfur proteins that transfer electrons in a wide variety of metabolic reactions.</text>
</comment>
<reference evidence="9 10" key="1">
    <citation type="submission" date="2023-07" db="EMBL/GenBank/DDBJ databases">
        <authorList>
            <person name="Girao M."/>
            <person name="Carvalho M.F."/>
        </authorList>
    </citation>
    <scope>NUCLEOTIDE SEQUENCE [LARGE SCALE GENOMIC DNA]</scope>
    <source>
        <strain evidence="9 10">YIM65754</strain>
    </source>
</reference>
<keyword evidence="3 8" id="KW-0479">Metal-binding</keyword>
<dbReference type="InterPro" id="IPR051269">
    <property type="entry name" value="Fe-S_cluster_ET"/>
</dbReference>
<dbReference type="EMBL" id="JAUTXY010000008">
    <property type="protein sequence ID" value="MEE2059342.1"/>
    <property type="molecule type" value="Genomic_DNA"/>
</dbReference>
<keyword evidence="4 8" id="KW-0249">Electron transport</keyword>
<evidence type="ECO:0000256" key="6">
    <source>
        <dbReference type="ARBA" id="ARBA00023014"/>
    </source>
</evidence>
<dbReference type="Gene3D" id="3.30.70.20">
    <property type="match status" value="1"/>
</dbReference>
<accession>A0ABU7LCQ9</accession>
<sequence>MPEEQYVVELDREICMGSGVCVSYAAGTFAMGSDAAAEVTTPIVTDVSDVEVAASGCPTGAITVTRRTVGSGKQ</sequence>
<comment type="cofactor">
    <cofactor evidence="1">
        <name>[3Fe-4S] cluster</name>
        <dbReference type="ChEBI" id="CHEBI:21137"/>
    </cofactor>
</comment>
<evidence type="ECO:0000313" key="9">
    <source>
        <dbReference type="EMBL" id="MEE2059342.1"/>
    </source>
</evidence>
<dbReference type="Proteomes" id="UP001336020">
    <property type="component" value="Unassembled WGS sequence"/>
</dbReference>
<organism evidence="9 10">
    <name type="scientific">Rhodococcus artemisiae</name>
    <dbReference type="NCBI Taxonomy" id="714159"/>
    <lineage>
        <taxon>Bacteria</taxon>
        <taxon>Bacillati</taxon>
        <taxon>Actinomycetota</taxon>
        <taxon>Actinomycetes</taxon>
        <taxon>Mycobacteriales</taxon>
        <taxon>Nocardiaceae</taxon>
        <taxon>Rhodococcus</taxon>
    </lineage>
</organism>
<dbReference type="PANTHER" id="PTHR36923:SF3">
    <property type="entry name" value="FERREDOXIN"/>
    <property type="match status" value="1"/>
</dbReference>
<evidence type="ECO:0000256" key="5">
    <source>
        <dbReference type="ARBA" id="ARBA00023004"/>
    </source>
</evidence>
<dbReference type="Pfam" id="PF13459">
    <property type="entry name" value="Fer4_15"/>
    <property type="match status" value="1"/>
</dbReference>
<comment type="caution">
    <text evidence="9">The sequence shown here is derived from an EMBL/GenBank/DDBJ whole genome shotgun (WGS) entry which is preliminary data.</text>
</comment>